<feature type="region of interest" description="Disordered" evidence="3">
    <location>
        <begin position="1"/>
        <end position="94"/>
    </location>
</feature>
<name>A0AAV1HZ27_9CHLO</name>
<evidence type="ECO:0000313" key="4">
    <source>
        <dbReference type="EMBL" id="CAK0765150.1"/>
    </source>
</evidence>
<dbReference type="SMART" id="SM00947">
    <property type="entry name" value="Pro_CA"/>
    <property type="match status" value="1"/>
</dbReference>
<feature type="compositionally biased region" description="Basic and acidic residues" evidence="3">
    <location>
        <begin position="211"/>
        <end position="229"/>
    </location>
</feature>
<dbReference type="InterPro" id="IPR036874">
    <property type="entry name" value="Carbonic_anhydrase_sf"/>
</dbReference>
<dbReference type="GO" id="GO:0008270">
    <property type="term" value="F:zinc ion binding"/>
    <property type="evidence" value="ECO:0007669"/>
    <property type="project" value="InterPro"/>
</dbReference>
<evidence type="ECO:0000256" key="1">
    <source>
        <dbReference type="ARBA" id="ARBA00006217"/>
    </source>
</evidence>
<comment type="caution">
    <text evidence="4">The sequence shown here is derived from an EMBL/GenBank/DDBJ whole genome shotgun (WGS) entry which is preliminary data.</text>
</comment>
<dbReference type="InterPro" id="IPR001765">
    <property type="entry name" value="Carbonic_anhydrase"/>
</dbReference>
<dbReference type="SUPFAM" id="SSF53056">
    <property type="entry name" value="beta-carbonic anhydrase, cab"/>
    <property type="match status" value="1"/>
</dbReference>
<dbReference type="EMBL" id="CAUYUE010000004">
    <property type="protein sequence ID" value="CAK0765150.1"/>
    <property type="molecule type" value="Genomic_DNA"/>
</dbReference>
<dbReference type="Gene3D" id="3.40.1050.10">
    <property type="entry name" value="Carbonic anhydrase"/>
    <property type="match status" value="1"/>
</dbReference>
<evidence type="ECO:0000313" key="5">
    <source>
        <dbReference type="Proteomes" id="UP001314263"/>
    </source>
</evidence>
<reference evidence="4 5" key="1">
    <citation type="submission" date="2023-10" db="EMBL/GenBank/DDBJ databases">
        <authorList>
            <person name="Maclean D."/>
            <person name="Macfadyen A."/>
        </authorList>
    </citation>
    <scope>NUCLEOTIDE SEQUENCE [LARGE SCALE GENOMIC DNA]</scope>
</reference>
<feature type="compositionally biased region" description="Polar residues" evidence="3">
    <location>
        <begin position="1"/>
        <end position="11"/>
    </location>
</feature>
<proteinExistence type="inferred from homology"/>
<feature type="binding site" evidence="2">
    <location>
        <position position="103"/>
    </location>
    <ligand>
        <name>Zn(2+)</name>
        <dbReference type="ChEBI" id="CHEBI:29105"/>
    </ligand>
</feature>
<feature type="region of interest" description="Disordered" evidence="3">
    <location>
        <begin position="257"/>
        <end position="287"/>
    </location>
</feature>
<sequence length="441" mass="47424">MRDDSANTLNSLAHEERPRPKAVKSSLKGSSSQLSLEEVAAAARRNAARRHTRKAADTVLKSLLNTAEKARKGRSRRRSIDPRSPRSRGAAPAKHPHAIVIACTDCDLPLPDVFGAAAPDVMLLRSKGNCATPEVAAAVAHSVEESGARLVMVLGHTQCSAIDGAVDRWLEKKASAWPWPSKAPQQGGSQAGGSLYNGSAAAYAKVPKASIDPENRPLKAPEEPTRTDKFSMTGNAKGKTLWTNLLMCYCGADMSQDESHHSRATTPNSSPDSSSHANSQQTASSSAALNCSDRTVVHALGNTLEAAVDEVALERLKGTQEDPGHALIEEALPDPERIPIEAPRAKRSNSDISTSVRTQSEQAKQEEKERAVISRDDSTALEVTDANAKLAAEALLRGLTKRVDTNVMHELEVVAVSADVDTAKLRLLRKGWYQHATYFFE</sequence>
<keyword evidence="5" id="KW-1185">Reference proteome</keyword>
<feature type="binding site" evidence="2">
    <location>
        <position position="159"/>
    </location>
    <ligand>
        <name>Zn(2+)</name>
        <dbReference type="ChEBI" id="CHEBI:29105"/>
    </ligand>
</feature>
<dbReference type="GO" id="GO:0004089">
    <property type="term" value="F:carbonate dehydratase activity"/>
    <property type="evidence" value="ECO:0007669"/>
    <property type="project" value="InterPro"/>
</dbReference>
<comment type="similarity">
    <text evidence="1">Belongs to the beta-class carbonic anhydrase family.</text>
</comment>
<feature type="region of interest" description="Disordered" evidence="3">
    <location>
        <begin position="342"/>
        <end position="373"/>
    </location>
</feature>
<comment type="cofactor">
    <cofactor evidence="2">
        <name>Zn(2+)</name>
        <dbReference type="ChEBI" id="CHEBI:29105"/>
    </cofactor>
    <text evidence="2">Binds 1 zinc ion per subunit.</text>
</comment>
<feature type="compositionally biased region" description="Basic and acidic residues" evidence="3">
    <location>
        <begin position="363"/>
        <end position="373"/>
    </location>
</feature>
<organism evidence="4 5">
    <name type="scientific">Coccomyxa viridis</name>
    <dbReference type="NCBI Taxonomy" id="1274662"/>
    <lineage>
        <taxon>Eukaryota</taxon>
        <taxon>Viridiplantae</taxon>
        <taxon>Chlorophyta</taxon>
        <taxon>core chlorophytes</taxon>
        <taxon>Trebouxiophyceae</taxon>
        <taxon>Trebouxiophyceae incertae sedis</taxon>
        <taxon>Coccomyxaceae</taxon>
        <taxon>Coccomyxa</taxon>
    </lineage>
</organism>
<feature type="region of interest" description="Disordered" evidence="3">
    <location>
        <begin position="208"/>
        <end position="234"/>
    </location>
</feature>
<keyword evidence="2" id="KW-0862">Zinc</keyword>
<accession>A0AAV1HZ27</accession>
<dbReference type="Proteomes" id="UP001314263">
    <property type="component" value="Unassembled WGS sequence"/>
</dbReference>
<protein>
    <recommendedName>
        <fullName evidence="6">Carbonic anhydrase</fullName>
    </recommendedName>
</protein>
<feature type="binding site" evidence="2">
    <location>
        <position position="105"/>
    </location>
    <ligand>
        <name>Zn(2+)</name>
        <dbReference type="ChEBI" id="CHEBI:29105"/>
    </ligand>
</feature>
<dbReference type="AlphaFoldDB" id="A0AAV1HZ27"/>
<gene>
    <name evidence="4" type="ORF">CVIRNUC_003229</name>
</gene>
<evidence type="ECO:0000256" key="2">
    <source>
        <dbReference type="PIRSR" id="PIRSR601765-1"/>
    </source>
</evidence>
<feature type="compositionally biased region" description="Low complexity" evidence="3">
    <location>
        <begin position="264"/>
        <end position="287"/>
    </location>
</feature>
<evidence type="ECO:0000256" key="3">
    <source>
        <dbReference type="SAM" id="MobiDB-lite"/>
    </source>
</evidence>
<feature type="compositionally biased region" description="Low complexity" evidence="3">
    <location>
        <begin position="24"/>
        <end position="45"/>
    </location>
</feature>
<dbReference type="Pfam" id="PF00484">
    <property type="entry name" value="Pro_CA"/>
    <property type="match status" value="1"/>
</dbReference>
<feature type="binding site" evidence="2">
    <location>
        <position position="156"/>
    </location>
    <ligand>
        <name>Zn(2+)</name>
        <dbReference type="ChEBI" id="CHEBI:29105"/>
    </ligand>
</feature>
<evidence type="ECO:0008006" key="6">
    <source>
        <dbReference type="Google" id="ProtNLM"/>
    </source>
</evidence>
<feature type="compositionally biased region" description="Polar residues" evidence="3">
    <location>
        <begin position="350"/>
        <end position="362"/>
    </location>
</feature>
<keyword evidence="2" id="KW-0479">Metal-binding</keyword>